<keyword evidence="1" id="KW-1133">Transmembrane helix</keyword>
<dbReference type="Pfam" id="PF05437">
    <property type="entry name" value="AzlD"/>
    <property type="match status" value="1"/>
</dbReference>
<feature type="transmembrane region" description="Helical" evidence="1">
    <location>
        <begin position="38"/>
        <end position="57"/>
    </location>
</feature>
<dbReference type="STRING" id="1077947.SAMN05216227_101085"/>
<reference evidence="2 3" key="1">
    <citation type="submission" date="2016-10" db="EMBL/GenBank/DDBJ databases">
        <authorList>
            <person name="de Groot N.N."/>
        </authorList>
    </citation>
    <scope>NUCLEOTIDE SEQUENCE [LARGE SCALE GENOMIC DNA]</scope>
    <source>
        <strain evidence="2 3">CGMCC 1.10836</strain>
    </source>
</reference>
<name>A0A1H8FB14_9RHOB</name>
<sequence>MRDIALITLGLAAANIAIRLGGYYLGAALPQTGAWARGLKALPGTLITALVTLQLINGGPQEWLAGAAALGAAIVTRSLPLTMLVGIVTIYLLRLWS</sequence>
<dbReference type="Proteomes" id="UP000183002">
    <property type="component" value="Unassembled WGS sequence"/>
</dbReference>
<feature type="transmembrane region" description="Helical" evidence="1">
    <location>
        <begin position="63"/>
        <end position="93"/>
    </location>
</feature>
<evidence type="ECO:0000256" key="1">
    <source>
        <dbReference type="SAM" id="Phobius"/>
    </source>
</evidence>
<gene>
    <name evidence="2" type="ORF">SAMN05216227_101085</name>
</gene>
<feature type="transmembrane region" description="Helical" evidence="1">
    <location>
        <begin position="6"/>
        <end position="26"/>
    </location>
</feature>
<keyword evidence="3" id="KW-1185">Reference proteome</keyword>
<protein>
    <submittedName>
        <fullName evidence="2">Uncharacterized membrane protein</fullName>
    </submittedName>
</protein>
<dbReference type="EMBL" id="FOCO01000010">
    <property type="protein sequence ID" value="SEN28654.1"/>
    <property type="molecule type" value="Genomic_DNA"/>
</dbReference>
<keyword evidence="1" id="KW-0472">Membrane</keyword>
<dbReference type="RefSeq" id="WP_050520508.1">
    <property type="nucleotide sequence ID" value="NZ_FOCO01000010.1"/>
</dbReference>
<proteinExistence type="predicted"/>
<evidence type="ECO:0000313" key="3">
    <source>
        <dbReference type="Proteomes" id="UP000183002"/>
    </source>
</evidence>
<dbReference type="InterPro" id="IPR008407">
    <property type="entry name" value="Brnchd-chn_aa_trnsp_AzlD"/>
</dbReference>
<organism evidence="2 3">
    <name type="scientific">Pseudorhodobacter antarcticus</name>
    <dbReference type="NCBI Taxonomy" id="1077947"/>
    <lineage>
        <taxon>Bacteria</taxon>
        <taxon>Pseudomonadati</taxon>
        <taxon>Pseudomonadota</taxon>
        <taxon>Alphaproteobacteria</taxon>
        <taxon>Rhodobacterales</taxon>
        <taxon>Paracoccaceae</taxon>
        <taxon>Pseudorhodobacter</taxon>
    </lineage>
</organism>
<keyword evidence="1" id="KW-0812">Transmembrane</keyword>
<evidence type="ECO:0000313" key="2">
    <source>
        <dbReference type="EMBL" id="SEN28654.1"/>
    </source>
</evidence>
<dbReference type="OrthoDB" id="7870157at2"/>
<dbReference type="AlphaFoldDB" id="A0A1H8FB14"/>
<accession>A0A1H8FB14</accession>